<evidence type="ECO:0000256" key="2">
    <source>
        <dbReference type="SAM" id="Phobius"/>
    </source>
</evidence>
<evidence type="ECO:0000313" key="5">
    <source>
        <dbReference type="EMBL" id="GBU04494.1"/>
    </source>
</evidence>
<keyword evidence="2" id="KW-1133">Transmembrane helix</keyword>
<dbReference type="InterPro" id="IPR002372">
    <property type="entry name" value="PQQ_rpt_dom"/>
</dbReference>
<feature type="compositionally biased region" description="Basic and acidic residues" evidence="1">
    <location>
        <begin position="814"/>
        <end position="828"/>
    </location>
</feature>
<dbReference type="Proteomes" id="UP000702954">
    <property type="component" value="Unassembled WGS sequence"/>
</dbReference>
<keyword evidence="2" id="KW-0812">Transmembrane</keyword>
<evidence type="ECO:0000313" key="8">
    <source>
        <dbReference type="Proteomes" id="UP000702954"/>
    </source>
</evidence>
<comment type="caution">
    <text evidence="6">The sequence shown here is derived from an EMBL/GenBank/DDBJ whole genome shotgun (WGS) entry which is preliminary data.</text>
</comment>
<feature type="compositionally biased region" description="Basic and acidic residues" evidence="1">
    <location>
        <begin position="895"/>
        <end position="908"/>
    </location>
</feature>
<dbReference type="EMBL" id="BHEO01000002">
    <property type="protein sequence ID" value="GBU04494.1"/>
    <property type="molecule type" value="Genomic_DNA"/>
</dbReference>
<evidence type="ECO:0000313" key="7">
    <source>
        <dbReference type="Proteomes" id="UP000294613"/>
    </source>
</evidence>
<feature type="compositionally biased region" description="Basic and acidic residues" evidence="1">
    <location>
        <begin position="400"/>
        <end position="412"/>
    </location>
</feature>
<feature type="compositionally biased region" description="Pro residues" evidence="1">
    <location>
        <begin position="413"/>
        <end position="431"/>
    </location>
</feature>
<dbReference type="Pfam" id="PF13360">
    <property type="entry name" value="PQQ_2"/>
    <property type="match status" value="1"/>
</dbReference>
<feature type="compositionally biased region" description="Polar residues" evidence="1">
    <location>
        <begin position="447"/>
        <end position="478"/>
    </location>
</feature>
<organism evidence="6 7">
    <name type="scientific">Faecalimonas umbilicata</name>
    <dbReference type="NCBI Taxonomy" id="1912855"/>
    <lineage>
        <taxon>Bacteria</taxon>
        <taxon>Bacillati</taxon>
        <taxon>Bacillota</taxon>
        <taxon>Clostridia</taxon>
        <taxon>Lachnospirales</taxon>
        <taxon>Lachnospiraceae</taxon>
        <taxon>Faecalimonas</taxon>
    </lineage>
</organism>
<reference evidence="6 7" key="2">
    <citation type="submission" date="2019-03" db="EMBL/GenBank/DDBJ databases">
        <title>Genomic Encyclopedia of Type Strains, Phase IV (KMG-IV): sequencing the most valuable type-strain genomes for metagenomic binning, comparative biology and taxonomic classification.</title>
        <authorList>
            <person name="Goeker M."/>
        </authorList>
    </citation>
    <scope>NUCLEOTIDE SEQUENCE [LARGE SCALE GENOMIC DNA]</scope>
    <source>
        <strain evidence="6 7">DSM 103426</strain>
    </source>
</reference>
<dbReference type="Proteomes" id="UP000294613">
    <property type="component" value="Unassembled WGS sequence"/>
</dbReference>
<keyword evidence="8" id="KW-1185">Reference proteome</keyword>
<feature type="region of interest" description="Disordered" evidence="1">
    <location>
        <begin position="390"/>
        <end position="497"/>
    </location>
</feature>
<dbReference type="Gene3D" id="2.130.10.10">
    <property type="entry name" value="YVTN repeat-like/Quinoprotein amine dehydrogenase"/>
    <property type="match status" value="1"/>
</dbReference>
<keyword evidence="2" id="KW-0472">Membrane</keyword>
<protein>
    <submittedName>
        <fullName evidence="6">Outer membrane protein assembly factor BamB</fullName>
    </submittedName>
</protein>
<proteinExistence type="predicted"/>
<dbReference type="PROSITE" id="PS51257">
    <property type="entry name" value="PROKAR_LIPOPROTEIN"/>
    <property type="match status" value="1"/>
</dbReference>
<reference evidence="5 8" key="1">
    <citation type="journal article" date="2018" name="Int. J. Syst. Evol. Microbiol.">
        <title>Draft Genome Sequence of Faecalimonas umbilicata JCM 30896T, an Acetate-Producing Bacterium Isolated from Human Feces.</title>
        <authorList>
            <person name="Sakamoto M."/>
            <person name="Ikeyama N."/>
            <person name="Yuki M."/>
            <person name="Ohkuma M."/>
        </authorList>
    </citation>
    <scope>NUCLEOTIDE SEQUENCE [LARGE SCALE GENOMIC DNA]</scope>
    <source>
        <strain evidence="5 8">EGH7</strain>
    </source>
</reference>
<gene>
    <name evidence="6" type="ORF">EDD74_10839</name>
    <name evidence="5" type="ORF">FAEUMB_10350</name>
</gene>
<evidence type="ECO:0000259" key="4">
    <source>
        <dbReference type="Pfam" id="PF13360"/>
    </source>
</evidence>
<feature type="region of interest" description="Disordered" evidence="1">
    <location>
        <begin position="742"/>
        <end position="908"/>
    </location>
</feature>
<feature type="compositionally biased region" description="Acidic residues" evidence="1">
    <location>
        <begin position="760"/>
        <end position="769"/>
    </location>
</feature>
<evidence type="ECO:0000256" key="3">
    <source>
        <dbReference type="SAM" id="SignalP"/>
    </source>
</evidence>
<accession>A0A4R3JRF0</accession>
<feature type="compositionally biased region" description="Basic and acidic residues" evidence="1">
    <location>
        <begin position="853"/>
        <end position="866"/>
    </location>
</feature>
<feature type="signal peptide" evidence="3">
    <location>
        <begin position="1"/>
        <end position="33"/>
    </location>
</feature>
<dbReference type="InterPro" id="IPR011047">
    <property type="entry name" value="Quinoprotein_ADH-like_sf"/>
</dbReference>
<feature type="domain" description="Pyrrolo-quinoline quinone repeat" evidence="4">
    <location>
        <begin position="47"/>
        <end position="265"/>
    </location>
</feature>
<keyword evidence="3" id="KW-0732">Signal</keyword>
<name>A0A4R3JRF0_9FIRM</name>
<feature type="region of interest" description="Disordered" evidence="1">
    <location>
        <begin position="656"/>
        <end position="686"/>
    </location>
</feature>
<dbReference type="InterPro" id="IPR015943">
    <property type="entry name" value="WD40/YVTN_repeat-like_dom_sf"/>
</dbReference>
<feature type="transmembrane region" description="Helical" evidence="2">
    <location>
        <begin position="696"/>
        <end position="718"/>
    </location>
</feature>
<evidence type="ECO:0000256" key="1">
    <source>
        <dbReference type="SAM" id="MobiDB-lite"/>
    </source>
</evidence>
<sequence>MRPNRKYRETLRVGCAALSLSMALSCAPLAVSAAETENAKEKAEIHWTISDAAEIQTSLPLMIENQFYVTVGNVLKVIDVTTGKETASTELAADASESAVIENGDGMLFVPLSDGRIQAVKTSDLSSVFLTEKPAEGLSVQSQILYHDHMIYAGFSPVAQEQKVSGYFAAFKTDSRTGTDAVAPEWKSAEQKEGNYIGTKAAILGENVLFAGDSGKLVLANAKTGEVKDKKDDITGKVRSPLVEANGSVWFATDEGILYKVTLSSDGKVTEKATISLPDKGNAIISILEGKVFVTGGSGQGYIAVYSESDATEILSQKTDHPVVSQAVTKSGENFYVYFTQEEDYANLYVAKFDADKKMTVETVYTSETKKNGEDYLLIGDDGKVYYGNTGNGTITSVDVPKEENPEPKPPVEPDPNPPVEPENPDPQPPAEPEEPEKPETDPPQENQSSKPDGNQQGNTQGTTDNSGSENQNTTRNPSKSQSTGSSGGTSAGNTVGSIAEPTLLENINAAIKGGSNSLVNGSKPYKLDKEILTVLSKNPNFELTLEYDNYSIKIKGADIKNPENELFTKLIEKNVTLSKKESDKIGAYQVLEFMMSKNFPGKVTVIYQLPEQLKGAEKLFLYERSNLDKGTEIVVDRDKVTLIFEKGGEYVLAKEKDKAAGETEKEDTEDKKEVSKNTEKEKKHSFQLPKLPTPVLVAAGVALAALIGLIIIMLMEARARKIREAKRQKIRGEKGELPGIIEEISSEEADPELEKELDSELAELEEEAKELSESQPDEEEKAETSLEGLEEEKTQVLPALPLVENIPDPEEEALLKKEEEDWNKIHEAQSQGAAEASETEEMPETEVIPVEEAEKSDDSEKIEQKESEEEPEVQKSETEPCETESSQVEPSEAESSKKEKDDTQKDE</sequence>
<dbReference type="RefSeq" id="WP_116441349.1">
    <property type="nucleotide sequence ID" value="NZ_BHEO01000002.1"/>
</dbReference>
<feature type="compositionally biased region" description="Basic and acidic residues" evidence="1">
    <location>
        <begin position="656"/>
        <end position="685"/>
    </location>
</feature>
<dbReference type="AlphaFoldDB" id="A0A4R3JRF0"/>
<feature type="chain" id="PRO_5020558652" evidence="3">
    <location>
        <begin position="34"/>
        <end position="908"/>
    </location>
</feature>
<dbReference type="SUPFAM" id="SSF50998">
    <property type="entry name" value="Quinoprotein alcohol dehydrogenase-like"/>
    <property type="match status" value="1"/>
</dbReference>
<dbReference type="EMBL" id="SLZV01000008">
    <property type="protein sequence ID" value="TCS68463.1"/>
    <property type="molecule type" value="Genomic_DNA"/>
</dbReference>
<feature type="compositionally biased region" description="Acidic residues" evidence="1">
    <location>
        <begin position="838"/>
        <end position="852"/>
    </location>
</feature>
<evidence type="ECO:0000313" key="6">
    <source>
        <dbReference type="EMBL" id="TCS68463.1"/>
    </source>
</evidence>